<evidence type="ECO:0000259" key="1">
    <source>
        <dbReference type="Pfam" id="PF19044"/>
    </source>
</evidence>
<name>A0ABW1FZS3_9ACTN</name>
<dbReference type="Gene3D" id="3.40.50.300">
    <property type="entry name" value="P-loop containing nucleotide triphosphate hydrolases"/>
    <property type="match status" value="1"/>
</dbReference>
<dbReference type="SUPFAM" id="SSF52540">
    <property type="entry name" value="P-loop containing nucleoside triphosphate hydrolases"/>
    <property type="match status" value="1"/>
</dbReference>
<proteinExistence type="predicted"/>
<dbReference type="EMBL" id="JBHSQJ010000046">
    <property type="protein sequence ID" value="MFC5907906.1"/>
    <property type="molecule type" value="Genomic_DNA"/>
</dbReference>
<dbReference type="Proteomes" id="UP001596174">
    <property type="component" value="Unassembled WGS sequence"/>
</dbReference>
<keyword evidence="3" id="KW-1185">Reference proteome</keyword>
<dbReference type="InterPro" id="IPR027417">
    <property type="entry name" value="P-loop_NTPase"/>
</dbReference>
<accession>A0ABW1FZS3</accession>
<dbReference type="CDD" id="cd01127">
    <property type="entry name" value="TrwB_TraG_TraD_VirD4"/>
    <property type="match status" value="1"/>
</dbReference>
<sequence length="551" mass="58786">MQIEPRCLAVGDLVAATLLVTGYPAEVGPGWLDPLLTYPGRLDVSIHVEPVPPAVAADRLRKQRARLESARRTAFQHGKLDDPETEAAALDAAELAWRVARGEGKLFRVGLYLTVYAHSREELADEVSSVRAVAESLLLRVQPATWRALAGWTSCLPLGVDQLAHRRTFDTSALAAAFPFSSPDLPIPPGRPAEPGGVLYGHTPGGSGLLFWDRWALDNHNSVTLARSGAGKSYLTKLDVLRSLFTGVEVHVLDPENEYTALAEAVGGTVIPLGQPGVRLNPLDHRDDSPDPATATALFAHTFLAVLLGGPLTADETATADRALTTLLQPRAGAAPLLGDLCDALATQGGTGQQMAERLAPYTTGSHRQLFDGPTTAPTGSHLTVYALRDLPDELAPAAMLLALDRVWRTISNPGNRRRRLVVVDEAWLLMRQDAGARFLHRMAKAARKHHAGLAVITQDTADLLATDLGKAVVANAATHLLLRQSPQAIDTVTDTFHLSAGEAAYLLAAQPGQALLCAGPGRRAAFTTTASPEEDQLCRTGINQRAPETS</sequence>
<evidence type="ECO:0000313" key="3">
    <source>
        <dbReference type="Proteomes" id="UP001596174"/>
    </source>
</evidence>
<dbReference type="InterPro" id="IPR051162">
    <property type="entry name" value="T4SS_component"/>
</dbReference>
<dbReference type="InterPro" id="IPR043964">
    <property type="entry name" value="P-loop_TraG"/>
</dbReference>
<reference evidence="3" key="1">
    <citation type="journal article" date="2019" name="Int. J. Syst. Evol. Microbiol.">
        <title>The Global Catalogue of Microorganisms (GCM) 10K type strain sequencing project: providing services to taxonomists for standard genome sequencing and annotation.</title>
        <authorList>
            <consortium name="The Broad Institute Genomics Platform"/>
            <consortium name="The Broad Institute Genome Sequencing Center for Infectious Disease"/>
            <person name="Wu L."/>
            <person name="Ma J."/>
        </authorList>
    </citation>
    <scope>NUCLEOTIDE SEQUENCE [LARGE SCALE GENOMIC DNA]</scope>
    <source>
        <strain evidence="3">JCM 4816</strain>
    </source>
</reference>
<gene>
    <name evidence="2" type="ORF">ACFP3V_11850</name>
</gene>
<dbReference type="Pfam" id="PF19044">
    <property type="entry name" value="P-loop_TraG"/>
    <property type="match status" value="1"/>
</dbReference>
<feature type="domain" description="TraG P-loop" evidence="1">
    <location>
        <begin position="418"/>
        <end position="508"/>
    </location>
</feature>
<dbReference type="RefSeq" id="WP_380582798.1">
    <property type="nucleotide sequence ID" value="NZ_JBHSQJ010000046.1"/>
</dbReference>
<evidence type="ECO:0000313" key="2">
    <source>
        <dbReference type="EMBL" id="MFC5907906.1"/>
    </source>
</evidence>
<protein>
    <submittedName>
        <fullName evidence="2">VirB4 family type IV secretion system protein</fullName>
    </submittedName>
</protein>
<dbReference type="PANTHER" id="PTHR30121:SF6">
    <property type="entry name" value="SLR6007 PROTEIN"/>
    <property type="match status" value="1"/>
</dbReference>
<dbReference type="Gene3D" id="1.10.8.730">
    <property type="match status" value="1"/>
</dbReference>
<comment type="caution">
    <text evidence="2">The sequence shown here is derived from an EMBL/GenBank/DDBJ whole genome shotgun (WGS) entry which is preliminary data.</text>
</comment>
<dbReference type="PANTHER" id="PTHR30121">
    <property type="entry name" value="UNCHARACTERIZED PROTEIN YJGR-RELATED"/>
    <property type="match status" value="1"/>
</dbReference>
<organism evidence="2 3">
    <name type="scientific">Streptacidiphilus monticola</name>
    <dbReference type="NCBI Taxonomy" id="2161674"/>
    <lineage>
        <taxon>Bacteria</taxon>
        <taxon>Bacillati</taxon>
        <taxon>Actinomycetota</taxon>
        <taxon>Actinomycetes</taxon>
        <taxon>Kitasatosporales</taxon>
        <taxon>Streptomycetaceae</taxon>
        <taxon>Streptacidiphilus</taxon>
    </lineage>
</organism>